<feature type="signal peptide" evidence="1">
    <location>
        <begin position="1"/>
        <end position="26"/>
    </location>
</feature>
<evidence type="ECO:0000313" key="2">
    <source>
        <dbReference type="EMBL" id="GGG63672.1"/>
    </source>
</evidence>
<proteinExistence type="predicted"/>
<feature type="chain" id="PRO_5037689294" description="Calcineurin-like phosphoesterase domain-containing protein" evidence="1">
    <location>
        <begin position="27"/>
        <end position="347"/>
    </location>
</feature>
<dbReference type="AlphaFoldDB" id="A0A917LX77"/>
<dbReference type="RefSeq" id="WP_188538425.1">
    <property type="nucleotide sequence ID" value="NZ_BMEQ01000017.1"/>
</dbReference>
<evidence type="ECO:0008006" key="4">
    <source>
        <dbReference type="Google" id="ProtNLM"/>
    </source>
</evidence>
<dbReference type="InterPro" id="IPR029052">
    <property type="entry name" value="Metallo-depent_PP-like"/>
</dbReference>
<sequence>MSARPRRAAAVLLAAGAVLTPAAAHAVPGPASDAPGQQPSAFSFGVIGDVPYGAEDLAQFPQDIASINADDSLSFVTHVGDIKNGSTECSDELFAQVRADFELFDVPLVYTPGDNEWTDCHRTNNGGYDPLERLAALRELFFAEPGTTLAQDMKVQSQAEQGYPENVRFTERRVQFAVPHVVGSNNAAQPYTGAEAATPEQLAEVEARTEASVQLIRDTFADARRQNSRAVVVMLQADMFDPTVQDPRPEDYSSFRPIVQLLAEESAAFDGPVHLFDGDSHVFHEDRPLAPGSEWLDFYGVAEPAANLTRVTVDGSGNADNWLRVTVSPDAVRDGEVLSWEQVPLAD</sequence>
<evidence type="ECO:0000256" key="1">
    <source>
        <dbReference type="SAM" id="SignalP"/>
    </source>
</evidence>
<reference evidence="2" key="1">
    <citation type="journal article" date="2014" name="Int. J. Syst. Evol. Microbiol.">
        <title>Complete genome sequence of Corynebacterium casei LMG S-19264T (=DSM 44701T), isolated from a smear-ripened cheese.</title>
        <authorList>
            <consortium name="US DOE Joint Genome Institute (JGI-PGF)"/>
            <person name="Walter F."/>
            <person name="Albersmeier A."/>
            <person name="Kalinowski J."/>
            <person name="Ruckert C."/>
        </authorList>
    </citation>
    <scope>NUCLEOTIDE SEQUENCE</scope>
    <source>
        <strain evidence="2">CGMCC 1.12187</strain>
    </source>
</reference>
<dbReference type="EMBL" id="BMEQ01000017">
    <property type="protein sequence ID" value="GGG63672.1"/>
    <property type="molecule type" value="Genomic_DNA"/>
</dbReference>
<evidence type="ECO:0000313" key="3">
    <source>
        <dbReference type="Proteomes" id="UP000638848"/>
    </source>
</evidence>
<comment type="caution">
    <text evidence="2">The sequence shown here is derived from an EMBL/GenBank/DDBJ whole genome shotgun (WGS) entry which is preliminary data.</text>
</comment>
<dbReference type="SUPFAM" id="SSF56300">
    <property type="entry name" value="Metallo-dependent phosphatases"/>
    <property type="match status" value="1"/>
</dbReference>
<dbReference type="Proteomes" id="UP000638848">
    <property type="component" value="Unassembled WGS sequence"/>
</dbReference>
<gene>
    <name evidence="2" type="ORF">GCM10011374_28910</name>
</gene>
<protein>
    <recommendedName>
        <fullName evidence="4">Calcineurin-like phosphoesterase domain-containing protein</fullName>
    </recommendedName>
</protein>
<organism evidence="2 3">
    <name type="scientific">Kocuria dechangensis</name>
    <dbReference type="NCBI Taxonomy" id="1176249"/>
    <lineage>
        <taxon>Bacteria</taxon>
        <taxon>Bacillati</taxon>
        <taxon>Actinomycetota</taxon>
        <taxon>Actinomycetes</taxon>
        <taxon>Micrococcales</taxon>
        <taxon>Micrococcaceae</taxon>
        <taxon>Kocuria</taxon>
    </lineage>
</organism>
<accession>A0A917LX77</accession>
<keyword evidence="1" id="KW-0732">Signal</keyword>
<name>A0A917LX77_9MICC</name>
<keyword evidence="3" id="KW-1185">Reference proteome</keyword>
<reference evidence="2" key="2">
    <citation type="submission" date="2020-09" db="EMBL/GenBank/DDBJ databases">
        <authorList>
            <person name="Sun Q."/>
            <person name="Zhou Y."/>
        </authorList>
    </citation>
    <scope>NUCLEOTIDE SEQUENCE</scope>
    <source>
        <strain evidence="2">CGMCC 1.12187</strain>
    </source>
</reference>